<protein>
    <submittedName>
        <fullName evidence="3">Peptidoglycan L-alanyl-D-glutamate endopeptidase CwlK</fullName>
        <ecNumber evidence="3">3.4.-.-</ecNumber>
    </submittedName>
</protein>
<dbReference type="EC" id="3.4.-.-" evidence="3"/>
<dbReference type="PANTHER" id="PTHR34385">
    <property type="entry name" value="D-ALANYL-D-ALANINE CARBOXYPEPTIDASE"/>
    <property type="match status" value="1"/>
</dbReference>
<dbReference type="InterPro" id="IPR052179">
    <property type="entry name" value="DD-CPase-like"/>
</dbReference>
<organism evidence="3 4">
    <name type="scientific">Paenibacillus endophyticus</name>
    <dbReference type="NCBI Taxonomy" id="1294268"/>
    <lineage>
        <taxon>Bacteria</taxon>
        <taxon>Bacillati</taxon>
        <taxon>Bacillota</taxon>
        <taxon>Bacilli</taxon>
        <taxon>Bacillales</taxon>
        <taxon>Paenibacillaceae</taxon>
        <taxon>Paenibacillus</taxon>
    </lineage>
</organism>
<accession>A0A7W5CBI3</accession>
<proteinExistence type="predicted"/>
<feature type="transmembrane region" description="Helical" evidence="1">
    <location>
        <begin position="32"/>
        <end position="52"/>
    </location>
</feature>
<evidence type="ECO:0000313" key="3">
    <source>
        <dbReference type="EMBL" id="MBB3154154.1"/>
    </source>
</evidence>
<dbReference type="Pfam" id="PF13539">
    <property type="entry name" value="Peptidase_M15_4"/>
    <property type="match status" value="1"/>
</dbReference>
<dbReference type="InterPro" id="IPR009045">
    <property type="entry name" value="Zn_M74/Hedgehog-like"/>
</dbReference>
<dbReference type="RefSeq" id="WP_183567071.1">
    <property type="nucleotide sequence ID" value="NZ_CBCSLB010000014.1"/>
</dbReference>
<evidence type="ECO:0000259" key="2">
    <source>
        <dbReference type="Pfam" id="PF13539"/>
    </source>
</evidence>
<feature type="domain" description="Peptidase M15C" evidence="2">
    <location>
        <begin position="124"/>
        <end position="191"/>
    </location>
</feature>
<dbReference type="SUPFAM" id="SSF55166">
    <property type="entry name" value="Hedgehog/DD-peptidase"/>
    <property type="match status" value="1"/>
</dbReference>
<dbReference type="PANTHER" id="PTHR34385:SF1">
    <property type="entry name" value="PEPTIDOGLYCAN L-ALANYL-D-GLUTAMATE ENDOPEPTIDASE CWLK"/>
    <property type="match status" value="1"/>
</dbReference>
<evidence type="ECO:0000313" key="4">
    <source>
        <dbReference type="Proteomes" id="UP000518605"/>
    </source>
</evidence>
<dbReference type="GO" id="GO:0008233">
    <property type="term" value="F:peptidase activity"/>
    <property type="evidence" value="ECO:0007669"/>
    <property type="project" value="InterPro"/>
</dbReference>
<comment type="caution">
    <text evidence="3">The sequence shown here is derived from an EMBL/GenBank/DDBJ whole genome shotgun (WGS) entry which is preliminary data.</text>
</comment>
<dbReference type="CDD" id="cd14845">
    <property type="entry name" value="L-Ala-D-Glu_peptidase_like"/>
    <property type="match status" value="1"/>
</dbReference>
<keyword evidence="3" id="KW-0378">Hydrolase</keyword>
<keyword evidence="1" id="KW-0472">Membrane</keyword>
<sequence length="209" mass="23620">MLERNQFSHQPLPVGRAQLDLAAKNRRKRNRLLLFIILAITAALLWKAILTFEPAAPYIDNTPVPPVTELHPIVFAKQTELIAETSKAGITILITDGFRSSEEQDAIYAKGRTTEGKVVTQVQGGHSYHNYGLAIDFALRTKQGEVVWDMKYDGNKNGKADWMEVVAIAKRLGFTWGGDWDNFPDYPHLQMDFGFSIRELRKGLRPPLE</sequence>
<dbReference type="Proteomes" id="UP000518605">
    <property type="component" value="Unassembled WGS sequence"/>
</dbReference>
<evidence type="ECO:0000256" key="1">
    <source>
        <dbReference type="SAM" id="Phobius"/>
    </source>
</evidence>
<keyword evidence="1" id="KW-0812">Transmembrane</keyword>
<name>A0A7W5CBI3_9BACL</name>
<dbReference type="InterPro" id="IPR039561">
    <property type="entry name" value="Peptidase_M15C"/>
</dbReference>
<keyword evidence="4" id="KW-1185">Reference proteome</keyword>
<reference evidence="3 4" key="1">
    <citation type="submission" date="2020-08" db="EMBL/GenBank/DDBJ databases">
        <title>Genomic Encyclopedia of Type Strains, Phase III (KMG-III): the genomes of soil and plant-associated and newly described type strains.</title>
        <authorList>
            <person name="Whitman W."/>
        </authorList>
    </citation>
    <scope>NUCLEOTIDE SEQUENCE [LARGE SCALE GENOMIC DNA]</scope>
    <source>
        <strain evidence="3 4">CECT 8234</strain>
    </source>
</reference>
<gene>
    <name evidence="3" type="ORF">FHS16_004230</name>
</gene>
<dbReference type="AlphaFoldDB" id="A0A7W5CBI3"/>
<dbReference type="EMBL" id="JACHXW010000014">
    <property type="protein sequence ID" value="MBB3154154.1"/>
    <property type="molecule type" value="Genomic_DNA"/>
</dbReference>
<dbReference type="Gene3D" id="3.30.1380.10">
    <property type="match status" value="1"/>
</dbReference>
<keyword evidence="1" id="KW-1133">Transmembrane helix</keyword>